<reference evidence="1" key="1">
    <citation type="submission" date="2020-05" db="EMBL/GenBank/DDBJ databases">
        <title>Mycena genomes resolve the evolution of fungal bioluminescence.</title>
        <authorList>
            <person name="Tsai I.J."/>
        </authorList>
    </citation>
    <scope>NUCLEOTIDE SEQUENCE</scope>
    <source>
        <strain evidence="1">160909Yilan</strain>
    </source>
</reference>
<dbReference type="Proteomes" id="UP000623467">
    <property type="component" value="Unassembled WGS sequence"/>
</dbReference>
<evidence type="ECO:0000313" key="1">
    <source>
        <dbReference type="EMBL" id="KAF7361597.1"/>
    </source>
</evidence>
<comment type="caution">
    <text evidence="1">The sequence shown here is derived from an EMBL/GenBank/DDBJ whole genome shotgun (WGS) entry which is preliminary data.</text>
</comment>
<accession>A0A8H6YMX6</accession>
<name>A0A8H6YMX6_9AGAR</name>
<keyword evidence="2" id="KW-1185">Reference proteome</keyword>
<dbReference type="EMBL" id="JACAZH010000008">
    <property type="protein sequence ID" value="KAF7361597.1"/>
    <property type="molecule type" value="Genomic_DNA"/>
</dbReference>
<proteinExistence type="predicted"/>
<gene>
    <name evidence="1" type="ORF">MSAN_01193800</name>
</gene>
<sequence>MHSCKPLAQISIATTNLTRYVKRDPAPSRPHRHFDLRIRLPLSNSHVSVSPHQSTIALLPLRRRHARLDCVRHDRTDARVRKYANSVQSAIARTVHKAREYPHPRNCSSLELNVARSIYNLVTHL</sequence>
<evidence type="ECO:0000313" key="2">
    <source>
        <dbReference type="Proteomes" id="UP000623467"/>
    </source>
</evidence>
<dbReference type="AlphaFoldDB" id="A0A8H6YMX6"/>
<protein>
    <submittedName>
        <fullName evidence="1">Uncharacterized protein</fullName>
    </submittedName>
</protein>
<organism evidence="1 2">
    <name type="scientific">Mycena sanguinolenta</name>
    <dbReference type="NCBI Taxonomy" id="230812"/>
    <lineage>
        <taxon>Eukaryota</taxon>
        <taxon>Fungi</taxon>
        <taxon>Dikarya</taxon>
        <taxon>Basidiomycota</taxon>
        <taxon>Agaricomycotina</taxon>
        <taxon>Agaricomycetes</taxon>
        <taxon>Agaricomycetidae</taxon>
        <taxon>Agaricales</taxon>
        <taxon>Marasmiineae</taxon>
        <taxon>Mycenaceae</taxon>
        <taxon>Mycena</taxon>
    </lineage>
</organism>